<reference evidence="1 2" key="1">
    <citation type="submission" date="2021-05" db="EMBL/GenBank/DDBJ databases">
        <title>A Polyphasic approach of four new species of the genus Ohtaekwangia: Ohtaekwangia histidinii sp. nov., Ohtaekwangia cretensis sp. nov., Ohtaekwangia indiensis sp. nov., Ohtaekwangia reichenbachii sp. nov. from diverse environment.</title>
        <authorList>
            <person name="Octaviana S."/>
        </authorList>
    </citation>
    <scope>NUCLEOTIDE SEQUENCE [LARGE SCALE GENOMIC DNA]</scope>
    <source>
        <strain evidence="1 2">PWU20</strain>
    </source>
</reference>
<protein>
    <submittedName>
        <fullName evidence="1">Uncharacterized protein</fullName>
    </submittedName>
</protein>
<dbReference type="EMBL" id="JAHESD010000102">
    <property type="protein sequence ID" value="MBT1706354.1"/>
    <property type="molecule type" value="Genomic_DNA"/>
</dbReference>
<comment type="caution">
    <text evidence="1">The sequence shown here is derived from an EMBL/GenBank/DDBJ whole genome shotgun (WGS) entry which is preliminary data.</text>
</comment>
<sequence>MSYRTNTDNIYPENTMITAKANPLLRLSIRKYYQRIYYCTVIDSPGTKELAYFERELIQPTNTAGQKS</sequence>
<evidence type="ECO:0000313" key="2">
    <source>
        <dbReference type="Proteomes" id="UP000772618"/>
    </source>
</evidence>
<dbReference type="RefSeq" id="WP_254157611.1">
    <property type="nucleotide sequence ID" value="NZ_JAHESD010000102.1"/>
</dbReference>
<dbReference type="Proteomes" id="UP000772618">
    <property type="component" value="Unassembled WGS sequence"/>
</dbReference>
<accession>A0ABS5W049</accession>
<gene>
    <name evidence="1" type="ORF">KK060_23955</name>
</gene>
<evidence type="ECO:0000313" key="1">
    <source>
        <dbReference type="EMBL" id="MBT1706354.1"/>
    </source>
</evidence>
<keyword evidence="2" id="KW-1185">Reference proteome</keyword>
<proteinExistence type="predicted"/>
<name>A0ABS5W049_9BACT</name>
<organism evidence="1 2">
    <name type="scientific">Chryseosolibacter indicus</name>
    <dbReference type="NCBI Taxonomy" id="2782351"/>
    <lineage>
        <taxon>Bacteria</taxon>
        <taxon>Pseudomonadati</taxon>
        <taxon>Bacteroidota</taxon>
        <taxon>Cytophagia</taxon>
        <taxon>Cytophagales</taxon>
        <taxon>Chryseotaleaceae</taxon>
        <taxon>Chryseosolibacter</taxon>
    </lineage>
</organism>